<reference evidence="6 7" key="1">
    <citation type="submission" date="2020-06" db="EMBL/GenBank/DDBJ databases">
        <title>Interaction of electrochemicaly active bacteria, Geobacter bremensis R4 on different carbon anode.</title>
        <authorList>
            <person name="Meng L."/>
            <person name="Yoshida N."/>
        </authorList>
    </citation>
    <scope>NUCLEOTIDE SEQUENCE [LARGE SCALE GENOMIC DNA]</scope>
    <source>
        <strain evidence="6 7">R4</strain>
    </source>
</reference>
<evidence type="ECO:0000256" key="2">
    <source>
        <dbReference type="ARBA" id="ARBA00022801"/>
    </source>
</evidence>
<dbReference type="GO" id="GO:0046872">
    <property type="term" value="F:metal ion binding"/>
    <property type="evidence" value="ECO:0007669"/>
    <property type="project" value="UniProtKB-KW"/>
</dbReference>
<evidence type="ECO:0000256" key="3">
    <source>
        <dbReference type="ARBA" id="ARBA00023004"/>
    </source>
</evidence>
<keyword evidence="1" id="KW-0479">Metal-binding</keyword>
<dbReference type="InterPro" id="IPR029052">
    <property type="entry name" value="Metallo-depent_PP-like"/>
</dbReference>
<keyword evidence="7" id="KW-1185">Reference proteome</keyword>
<organism evidence="6 7">
    <name type="scientific">Citrifermentans bremense</name>
    <dbReference type="NCBI Taxonomy" id="60035"/>
    <lineage>
        <taxon>Bacteria</taxon>
        <taxon>Pseudomonadati</taxon>
        <taxon>Thermodesulfobacteriota</taxon>
        <taxon>Desulfuromonadia</taxon>
        <taxon>Geobacterales</taxon>
        <taxon>Geobacteraceae</taxon>
        <taxon>Citrifermentans</taxon>
    </lineage>
</organism>
<comment type="similarity">
    <text evidence="4">Belongs to the cyclic nucleotide phosphodiesterase class-III family.</text>
</comment>
<name>A0A6S6LYG7_9BACT</name>
<keyword evidence="6" id="KW-0269">Exonuclease</keyword>
<proteinExistence type="inferred from homology"/>
<protein>
    <submittedName>
        <fullName evidence="6">Putative DNA repair exonuclease</fullName>
    </submittedName>
</protein>
<dbReference type="PANTHER" id="PTHR42988:SF2">
    <property type="entry name" value="CYCLIC NUCLEOTIDE PHOSPHODIESTERASE CBUA0032-RELATED"/>
    <property type="match status" value="1"/>
</dbReference>
<dbReference type="EMBL" id="AP023213">
    <property type="protein sequence ID" value="BCG46623.1"/>
    <property type="molecule type" value="Genomic_DNA"/>
</dbReference>
<keyword evidence="2" id="KW-0378">Hydrolase</keyword>
<dbReference type="PANTHER" id="PTHR42988">
    <property type="entry name" value="PHOSPHOHYDROLASE"/>
    <property type="match status" value="1"/>
</dbReference>
<accession>A0A6S6LYG7</accession>
<evidence type="ECO:0000256" key="4">
    <source>
        <dbReference type="ARBA" id="ARBA00025742"/>
    </source>
</evidence>
<keyword evidence="6" id="KW-0540">Nuclease</keyword>
<evidence type="ECO:0000313" key="7">
    <source>
        <dbReference type="Proteomes" id="UP000515472"/>
    </source>
</evidence>
<evidence type="ECO:0000313" key="6">
    <source>
        <dbReference type="EMBL" id="BCG46623.1"/>
    </source>
</evidence>
<dbReference type="InterPro" id="IPR004843">
    <property type="entry name" value="Calcineurin-like_PHP"/>
</dbReference>
<sequence length="266" mass="29686">MSAILQISDTHFGTHTSPVVEALLQLAGELCPDLLVLSGDVTQRARASQFRAALDFLKRMPVPHQLVLPGNHDIPFYNLLGRLFSPYGNFQRSFGSDLEPVFESQDLLVVGVNTTRPTRHTVGEVSPQQIEAVARRLKGASVKQLRVVVAHQPVRATRDSDVKNLLRNRQAAVHAWARAGADLILGGHVHLPHVRPLKEVHEISRPVWSVLAGTAVSHRVRGDVPNSVNLIRYRKEDEPRSCLIERWDYDGHGAFVLFERQALLLQ</sequence>
<dbReference type="Pfam" id="PF00149">
    <property type="entry name" value="Metallophos"/>
    <property type="match status" value="1"/>
</dbReference>
<evidence type="ECO:0000256" key="1">
    <source>
        <dbReference type="ARBA" id="ARBA00022723"/>
    </source>
</evidence>
<dbReference type="AlphaFoldDB" id="A0A6S6LYG7"/>
<feature type="domain" description="Calcineurin-like phosphoesterase" evidence="5">
    <location>
        <begin position="4"/>
        <end position="191"/>
    </location>
</feature>
<evidence type="ECO:0000259" key="5">
    <source>
        <dbReference type="Pfam" id="PF00149"/>
    </source>
</evidence>
<keyword evidence="3" id="KW-0408">Iron</keyword>
<gene>
    <name evidence="6" type="ORF">GEOBRER4_n1432</name>
</gene>
<dbReference type="RefSeq" id="WP_185244795.1">
    <property type="nucleotide sequence ID" value="NZ_AP023213.1"/>
</dbReference>
<dbReference type="GO" id="GO:0004527">
    <property type="term" value="F:exonuclease activity"/>
    <property type="evidence" value="ECO:0007669"/>
    <property type="project" value="UniProtKB-KW"/>
</dbReference>
<dbReference type="KEGG" id="gbn:GEOBRER4_13730"/>
<dbReference type="SUPFAM" id="SSF56300">
    <property type="entry name" value="Metallo-dependent phosphatases"/>
    <property type="match status" value="1"/>
</dbReference>
<dbReference type="Proteomes" id="UP000515472">
    <property type="component" value="Chromosome"/>
</dbReference>
<dbReference type="Gene3D" id="3.60.21.10">
    <property type="match status" value="1"/>
</dbReference>
<dbReference type="InterPro" id="IPR050884">
    <property type="entry name" value="CNP_phosphodiesterase-III"/>
</dbReference>